<dbReference type="GO" id="GO:0016020">
    <property type="term" value="C:membrane"/>
    <property type="evidence" value="ECO:0007669"/>
    <property type="project" value="UniProtKB-SubCell"/>
</dbReference>
<name>A0AAJ6SVJ0_POPEU</name>
<dbReference type="GO" id="GO:0005524">
    <property type="term" value="F:ATP binding"/>
    <property type="evidence" value="ECO:0007669"/>
    <property type="project" value="InterPro"/>
</dbReference>
<dbReference type="Proteomes" id="UP000694918">
    <property type="component" value="Unplaced"/>
</dbReference>
<evidence type="ECO:0000313" key="4">
    <source>
        <dbReference type="Proteomes" id="UP000694918"/>
    </source>
</evidence>
<dbReference type="InterPro" id="IPR011009">
    <property type="entry name" value="Kinase-like_dom_sf"/>
</dbReference>
<keyword evidence="2" id="KW-0812">Transmembrane</keyword>
<evidence type="ECO:0000313" key="5">
    <source>
        <dbReference type="RefSeq" id="XP_010999735.1"/>
    </source>
</evidence>
<feature type="domain" description="Protein kinase" evidence="3">
    <location>
        <begin position="1"/>
        <end position="229"/>
    </location>
</feature>
<dbReference type="PANTHER" id="PTHR48006">
    <property type="entry name" value="LEUCINE-RICH REPEAT-CONTAINING PROTEIN DDB_G0281931-RELATED"/>
    <property type="match status" value="1"/>
</dbReference>
<dbReference type="InterPro" id="IPR008271">
    <property type="entry name" value="Ser/Thr_kinase_AS"/>
</dbReference>
<dbReference type="InterPro" id="IPR051824">
    <property type="entry name" value="LRR_Rcpt-Like_S/T_Kinase"/>
</dbReference>
<dbReference type="PROSITE" id="PS00108">
    <property type="entry name" value="PROTEIN_KINASE_ST"/>
    <property type="match status" value="1"/>
</dbReference>
<dbReference type="PROSITE" id="PS50011">
    <property type="entry name" value="PROTEIN_KINASE_DOM"/>
    <property type="match status" value="1"/>
</dbReference>
<accession>A0AAJ6SVJ0</accession>
<evidence type="ECO:0000256" key="2">
    <source>
        <dbReference type="SAM" id="Phobius"/>
    </source>
</evidence>
<feature type="transmembrane region" description="Helical" evidence="2">
    <location>
        <begin position="129"/>
        <end position="152"/>
    </location>
</feature>
<keyword evidence="2" id="KW-1133">Transmembrane helix</keyword>
<keyword evidence="2" id="KW-0472">Membrane</keyword>
<dbReference type="GO" id="GO:0004672">
    <property type="term" value="F:protein kinase activity"/>
    <property type="evidence" value="ECO:0007669"/>
    <property type="project" value="InterPro"/>
</dbReference>
<comment type="subcellular location">
    <subcellularLocation>
        <location evidence="1">Membrane</location>
        <topology evidence="1">Single-pass type I membrane protein</topology>
    </subcellularLocation>
</comment>
<dbReference type="GeneID" id="105107495"/>
<dbReference type="Gene3D" id="1.10.510.10">
    <property type="entry name" value="Transferase(Phosphotransferase) domain 1"/>
    <property type="match status" value="1"/>
</dbReference>
<keyword evidence="4" id="KW-1185">Reference proteome</keyword>
<dbReference type="InterPro" id="IPR000719">
    <property type="entry name" value="Prot_kinase_dom"/>
</dbReference>
<sequence>MRNNCLSRALFGELISSFHQKHFGKKKNCLGVARGLDYLHEESIIKIGHGDIKTSNVFLDKELNAKISDFGLAKLNEDGQYPRRHSDCWNHSYLHSPIDAPKMHIFFGVVALEIVSGKINKNYRPKDEFVYLIDRVILYCLAFSFIPCLMLIGKHLIAKHHIVSAYVLQERGSLSEVVDPELGSEYSSEEAMVMLNVAVLCTKSSPTLRPTRSQVVSMLEGQTPVEDLLSDPGFSAINTKYKAIRNHFWQNPSQTCSMSINGSYCSDSINSYGEPAIFCELVQ</sequence>
<dbReference type="PANTHER" id="PTHR48006:SF68">
    <property type="entry name" value="PROTEIN KINASE DOMAIN-CONTAINING PROTEIN"/>
    <property type="match status" value="1"/>
</dbReference>
<evidence type="ECO:0000259" key="3">
    <source>
        <dbReference type="PROSITE" id="PS50011"/>
    </source>
</evidence>
<protein>
    <submittedName>
        <fullName evidence="5">Probable LRR receptor-like serine/threonine-protein kinase At1g07650</fullName>
    </submittedName>
</protein>
<dbReference type="Pfam" id="PF00069">
    <property type="entry name" value="Pkinase"/>
    <property type="match status" value="1"/>
</dbReference>
<proteinExistence type="predicted"/>
<evidence type="ECO:0000256" key="1">
    <source>
        <dbReference type="ARBA" id="ARBA00004479"/>
    </source>
</evidence>
<dbReference type="AlphaFoldDB" id="A0AAJ6SVJ0"/>
<reference evidence="5" key="1">
    <citation type="submission" date="2025-08" db="UniProtKB">
        <authorList>
            <consortium name="RefSeq"/>
        </authorList>
    </citation>
    <scope>IDENTIFICATION</scope>
</reference>
<dbReference type="KEGG" id="peu:105107495"/>
<organism evidence="4 5">
    <name type="scientific">Populus euphratica</name>
    <name type="common">Euphrates poplar</name>
    <dbReference type="NCBI Taxonomy" id="75702"/>
    <lineage>
        <taxon>Eukaryota</taxon>
        <taxon>Viridiplantae</taxon>
        <taxon>Streptophyta</taxon>
        <taxon>Embryophyta</taxon>
        <taxon>Tracheophyta</taxon>
        <taxon>Spermatophyta</taxon>
        <taxon>Magnoliopsida</taxon>
        <taxon>eudicotyledons</taxon>
        <taxon>Gunneridae</taxon>
        <taxon>Pentapetalae</taxon>
        <taxon>rosids</taxon>
        <taxon>fabids</taxon>
        <taxon>Malpighiales</taxon>
        <taxon>Salicaceae</taxon>
        <taxon>Saliceae</taxon>
        <taxon>Populus</taxon>
    </lineage>
</organism>
<dbReference type="SUPFAM" id="SSF56112">
    <property type="entry name" value="Protein kinase-like (PK-like)"/>
    <property type="match status" value="1"/>
</dbReference>
<dbReference type="RefSeq" id="XP_010999735.1">
    <property type="nucleotide sequence ID" value="XM_011001433.1"/>
</dbReference>
<gene>
    <name evidence="5" type="primary">LOC105107495</name>
</gene>